<evidence type="ECO:0000313" key="5">
    <source>
        <dbReference type="EMBL" id="ELY55702.1"/>
    </source>
</evidence>
<dbReference type="Pfam" id="PF26270">
    <property type="entry name" value="DUF8073_C"/>
    <property type="match status" value="1"/>
</dbReference>
<feature type="region of interest" description="Disordered" evidence="1">
    <location>
        <begin position="217"/>
        <end position="247"/>
    </location>
</feature>
<dbReference type="InterPro" id="IPR058810">
    <property type="entry name" value="DUF8073_C"/>
</dbReference>
<feature type="domain" description="DUF8073" evidence="2">
    <location>
        <begin position="272"/>
        <end position="337"/>
    </location>
</feature>
<name>L9X263_9EURY</name>
<sequence length="356" mass="37948">MIDILSQITDRYESDGGSVREVDATVSGRHDGPSATIDVVVPPRGSGPRTDAAPEAARLEDDGTLRLEFPASALPAMEEYAPDGVAVAADGVRVTDDGDVVATFAVGFEDGAPTASETVPSSGLATADAGSEVGSEADSETDLDPEVARALESARDEDLPPYEDVAYLEELYESFDTFAEMAAVLEMDVAVETVRRYMIDAGVHDPVSYDVDAADERTDATATGTDRPSASAGDPESDPSREPDEAADPIERLSTERLAADGLGLPEGVDLEDLIEAVESAMTLRDVCRRLELEREPARELLAQLDLLDLVVRRVYASSEPEAGPSRETIAERIRGSADRPQTRSERRGDPRPALS</sequence>
<dbReference type="Pfam" id="PF26271">
    <property type="entry name" value="DUF8073_M"/>
    <property type="match status" value="1"/>
</dbReference>
<feature type="compositionally biased region" description="Basic and acidic residues" evidence="1">
    <location>
        <begin position="329"/>
        <end position="356"/>
    </location>
</feature>
<reference evidence="5 6" key="1">
    <citation type="journal article" date="2014" name="PLoS Genet.">
        <title>Phylogenetically driven sequencing of extremely halophilic archaea reveals strategies for static and dynamic osmo-response.</title>
        <authorList>
            <person name="Becker E.A."/>
            <person name="Seitzer P.M."/>
            <person name="Tritt A."/>
            <person name="Larsen D."/>
            <person name="Krusor M."/>
            <person name="Yao A.I."/>
            <person name="Wu D."/>
            <person name="Madern D."/>
            <person name="Eisen J.A."/>
            <person name="Darling A.E."/>
            <person name="Facciotti M.T."/>
        </authorList>
    </citation>
    <scope>NUCLEOTIDE SEQUENCE [LARGE SCALE GENOMIC DNA]</scope>
    <source>
        <strain evidence="5 6">DSM 18795</strain>
    </source>
</reference>
<evidence type="ECO:0000256" key="1">
    <source>
        <dbReference type="SAM" id="MobiDB-lite"/>
    </source>
</evidence>
<feature type="domain" description="DUF8073" evidence="3">
    <location>
        <begin position="162"/>
        <end position="202"/>
    </location>
</feature>
<accession>L9X263</accession>
<dbReference type="Pfam" id="PF26272">
    <property type="entry name" value="DUF8073_N"/>
    <property type="match status" value="1"/>
</dbReference>
<protein>
    <submittedName>
        <fullName evidence="5">Uncharacterized protein</fullName>
    </submittedName>
</protein>
<organism evidence="5 6">
    <name type="scientific">Natronococcus jeotgali DSM 18795</name>
    <dbReference type="NCBI Taxonomy" id="1227498"/>
    <lineage>
        <taxon>Archaea</taxon>
        <taxon>Methanobacteriati</taxon>
        <taxon>Methanobacteriota</taxon>
        <taxon>Stenosarchaea group</taxon>
        <taxon>Halobacteria</taxon>
        <taxon>Halobacteriales</taxon>
        <taxon>Natrialbaceae</taxon>
        <taxon>Natronococcus</taxon>
    </lineage>
</organism>
<dbReference type="STRING" id="1227498.C492_15546"/>
<evidence type="ECO:0000259" key="2">
    <source>
        <dbReference type="Pfam" id="PF26270"/>
    </source>
</evidence>
<dbReference type="InterPro" id="IPR058809">
    <property type="entry name" value="DUF8073_M"/>
</dbReference>
<evidence type="ECO:0000259" key="4">
    <source>
        <dbReference type="Pfam" id="PF26272"/>
    </source>
</evidence>
<gene>
    <name evidence="5" type="ORF">C492_15546</name>
</gene>
<feature type="domain" description="DUF8073" evidence="4">
    <location>
        <begin position="3"/>
        <end position="106"/>
    </location>
</feature>
<comment type="caution">
    <text evidence="5">The sequence shown here is derived from an EMBL/GenBank/DDBJ whole genome shotgun (WGS) entry which is preliminary data.</text>
</comment>
<proteinExistence type="predicted"/>
<dbReference type="Proteomes" id="UP000011531">
    <property type="component" value="Unassembled WGS sequence"/>
</dbReference>
<feature type="compositionally biased region" description="Acidic residues" evidence="1">
    <location>
        <begin position="135"/>
        <end position="145"/>
    </location>
</feature>
<feature type="region of interest" description="Disordered" evidence="1">
    <location>
        <begin position="317"/>
        <end position="356"/>
    </location>
</feature>
<feature type="compositionally biased region" description="Polar residues" evidence="1">
    <location>
        <begin position="115"/>
        <end position="124"/>
    </location>
</feature>
<evidence type="ECO:0000313" key="6">
    <source>
        <dbReference type="Proteomes" id="UP000011531"/>
    </source>
</evidence>
<dbReference type="InterPro" id="IPR058811">
    <property type="entry name" value="DUF8073_N"/>
</dbReference>
<dbReference type="EMBL" id="AOIA01000128">
    <property type="protein sequence ID" value="ELY55702.1"/>
    <property type="molecule type" value="Genomic_DNA"/>
</dbReference>
<feature type="region of interest" description="Disordered" evidence="1">
    <location>
        <begin position="112"/>
        <end position="145"/>
    </location>
</feature>
<feature type="compositionally biased region" description="Basic and acidic residues" evidence="1">
    <location>
        <begin position="238"/>
        <end position="247"/>
    </location>
</feature>
<keyword evidence="6" id="KW-1185">Reference proteome</keyword>
<dbReference type="AlphaFoldDB" id="L9X263"/>
<evidence type="ECO:0000259" key="3">
    <source>
        <dbReference type="Pfam" id="PF26271"/>
    </source>
</evidence>